<evidence type="ECO:0000313" key="1">
    <source>
        <dbReference type="EMBL" id="AOU99293.1"/>
    </source>
</evidence>
<dbReference type="InterPro" id="IPR044668">
    <property type="entry name" value="PuuD-like"/>
</dbReference>
<dbReference type="InterPro" id="IPR011697">
    <property type="entry name" value="Peptidase_C26"/>
</dbReference>
<dbReference type="PANTHER" id="PTHR43235">
    <property type="entry name" value="GLUTAMINE AMIDOTRANSFERASE PB2B2.05-RELATED"/>
    <property type="match status" value="1"/>
</dbReference>
<organism evidence="1 2">
    <name type="scientific">Acidihalobacter yilgarnensis</name>
    <dbReference type="NCBI Taxonomy" id="2819280"/>
    <lineage>
        <taxon>Bacteria</taxon>
        <taxon>Pseudomonadati</taxon>
        <taxon>Pseudomonadota</taxon>
        <taxon>Gammaproteobacteria</taxon>
        <taxon>Chromatiales</taxon>
        <taxon>Ectothiorhodospiraceae</taxon>
        <taxon>Acidihalobacter</taxon>
    </lineage>
</organism>
<accession>A0A1D8ISB3</accession>
<dbReference type="InterPro" id="IPR029062">
    <property type="entry name" value="Class_I_gatase-like"/>
</dbReference>
<name>A0A1D8ISB3_9GAMM</name>
<protein>
    <submittedName>
        <fullName evidence="1">Uncharacterized protein</fullName>
    </submittedName>
</protein>
<dbReference type="Proteomes" id="UP000095401">
    <property type="component" value="Chromosome"/>
</dbReference>
<dbReference type="PROSITE" id="PS51273">
    <property type="entry name" value="GATASE_TYPE_1"/>
    <property type="match status" value="1"/>
</dbReference>
<dbReference type="GO" id="GO:0006598">
    <property type="term" value="P:polyamine catabolic process"/>
    <property type="evidence" value="ECO:0007669"/>
    <property type="project" value="TreeGrafter"/>
</dbReference>
<dbReference type="KEGG" id="aprs:BI364_16340"/>
<dbReference type="Gene3D" id="3.40.50.880">
    <property type="match status" value="1"/>
</dbReference>
<dbReference type="Pfam" id="PF07722">
    <property type="entry name" value="Peptidase_C26"/>
    <property type="match status" value="1"/>
</dbReference>
<dbReference type="CDD" id="cd01745">
    <property type="entry name" value="GATase1_2"/>
    <property type="match status" value="1"/>
</dbReference>
<gene>
    <name evidence="1" type="ORF">BI364_16340</name>
</gene>
<dbReference type="PANTHER" id="PTHR43235:SF1">
    <property type="entry name" value="GLUTAMINE AMIDOTRANSFERASE PB2B2.05-RELATED"/>
    <property type="match status" value="1"/>
</dbReference>
<dbReference type="EMBL" id="CP017415">
    <property type="protein sequence ID" value="AOU99293.1"/>
    <property type="molecule type" value="Genomic_DNA"/>
</dbReference>
<dbReference type="AlphaFoldDB" id="A0A1D8ISB3"/>
<dbReference type="GO" id="GO:0005829">
    <property type="term" value="C:cytosol"/>
    <property type="evidence" value="ECO:0007669"/>
    <property type="project" value="TreeGrafter"/>
</dbReference>
<dbReference type="GO" id="GO:0033969">
    <property type="term" value="F:gamma-glutamyl-gamma-aminobutyrate hydrolase activity"/>
    <property type="evidence" value="ECO:0007669"/>
    <property type="project" value="TreeGrafter"/>
</dbReference>
<proteinExistence type="predicted"/>
<reference evidence="2" key="1">
    <citation type="submission" date="2016-09" db="EMBL/GenBank/DDBJ databases">
        <title>Acidihalobacter prosperus F5.</title>
        <authorList>
            <person name="Khaleque H.N."/>
            <person name="Ramsay J.P."/>
            <person name="Kaksonen A.H."/>
            <person name="Boxall N.J."/>
            <person name="Watkin E.L.J."/>
        </authorList>
    </citation>
    <scope>NUCLEOTIDE SEQUENCE [LARGE SCALE GENOMIC DNA]</scope>
    <source>
        <strain evidence="2">F5</strain>
    </source>
</reference>
<dbReference type="RefSeq" id="WP_070079643.1">
    <property type="nucleotide sequence ID" value="NZ_CP017415.1"/>
</dbReference>
<evidence type="ECO:0000313" key="2">
    <source>
        <dbReference type="Proteomes" id="UP000095401"/>
    </source>
</evidence>
<dbReference type="SUPFAM" id="SSF52317">
    <property type="entry name" value="Class I glutamine amidotransferase-like"/>
    <property type="match status" value="1"/>
</dbReference>
<sequence>MSTIIGISTFGPTPRGRYECPKGYPAAIHRAGGLPLPLLPLPVRMAEYLELIDGLILIGGEDIDPTAYGEAPRMPLSHLNPHRDRAEMTLARAAVARNIPLLAICRGMQIVNVTLGGGIHSHLPDVYGQDVAHVGDEWAVLPHEIRLAPDSRLHGWLGTSQFSSLSGHHQAISTLGRGLRANAWAPDGVIEAFEHETHPFLVGVQWHPELNADKDPVQQRLFDCLVAAALGYKRTAAPGSPSLPSGSAKA</sequence>
<keyword evidence="2" id="KW-1185">Reference proteome</keyword>